<dbReference type="EC" id="5.4.3.8" evidence="7"/>
<evidence type="ECO:0000256" key="5">
    <source>
        <dbReference type="ARBA" id="ARBA00023235"/>
    </source>
</evidence>
<name>A0AAX3BAF8_9SPIR</name>
<evidence type="ECO:0000256" key="1">
    <source>
        <dbReference type="ARBA" id="ARBA00001933"/>
    </source>
</evidence>
<keyword evidence="4 7" id="KW-0663">Pyridoxal phosphate</keyword>
<dbReference type="AlphaFoldDB" id="A0AAX3BAF8"/>
<dbReference type="GO" id="GO:0042286">
    <property type="term" value="F:glutamate-1-semialdehyde 2,1-aminomutase activity"/>
    <property type="evidence" value="ECO:0007669"/>
    <property type="project" value="UniProtKB-UniRule"/>
</dbReference>
<dbReference type="Proteomes" id="UP001056539">
    <property type="component" value="Chromosome"/>
</dbReference>
<comment type="cofactor">
    <cofactor evidence="1 7">
        <name>pyridoxal 5'-phosphate</name>
        <dbReference type="ChEBI" id="CHEBI:597326"/>
    </cofactor>
</comment>
<evidence type="ECO:0000256" key="4">
    <source>
        <dbReference type="ARBA" id="ARBA00022898"/>
    </source>
</evidence>
<dbReference type="EMBL" id="CP073355">
    <property type="protein sequence ID" value="URA09220.1"/>
    <property type="molecule type" value="Genomic_DNA"/>
</dbReference>
<evidence type="ECO:0000256" key="7">
    <source>
        <dbReference type="HAMAP-Rule" id="MF_00375"/>
    </source>
</evidence>
<dbReference type="GO" id="GO:0006782">
    <property type="term" value="P:protoporphyrinogen IX biosynthetic process"/>
    <property type="evidence" value="ECO:0007669"/>
    <property type="project" value="UniProtKB-UniRule"/>
</dbReference>
<dbReference type="FunFam" id="3.40.640.10:FF:000021">
    <property type="entry name" value="Glutamate-1-semialdehyde 2,1-aminomutase"/>
    <property type="match status" value="1"/>
</dbReference>
<dbReference type="PANTHER" id="PTHR43713:SF3">
    <property type="entry name" value="GLUTAMATE-1-SEMIALDEHYDE 2,1-AMINOMUTASE 1, CHLOROPLASTIC-RELATED"/>
    <property type="match status" value="1"/>
</dbReference>
<dbReference type="InterPro" id="IPR004639">
    <property type="entry name" value="4pyrrol_synth_GluAld_NH2Trfase"/>
</dbReference>
<dbReference type="InterPro" id="IPR015422">
    <property type="entry name" value="PyrdxlP-dep_Trfase_small"/>
</dbReference>
<proteinExistence type="inferred from homology"/>
<comment type="similarity">
    <text evidence="3 7">Belongs to the class-III pyridoxal-phosphate-dependent aminotransferase family. HemL subfamily.</text>
</comment>
<feature type="modified residue" description="N6-(pyridoxal phosphate)lysine" evidence="7">
    <location>
        <position position="263"/>
    </location>
</feature>
<evidence type="ECO:0000256" key="3">
    <source>
        <dbReference type="ARBA" id="ARBA00008981"/>
    </source>
</evidence>
<evidence type="ECO:0000313" key="9">
    <source>
        <dbReference type="Proteomes" id="UP001056539"/>
    </source>
</evidence>
<evidence type="ECO:0000256" key="6">
    <source>
        <dbReference type="ARBA" id="ARBA00023244"/>
    </source>
</evidence>
<protein>
    <recommendedName>
        <fullName evidence="7">Glutamate-1-semialdehyde 2,1-aminomutase</fullName>
        <shortName evidence="7">GSA</shortName>
        <ecNumber evidence="7">5.4.3.8</ecNumber>
    </recommendedName>
    <alternativeName>
        <fullName evidence="7">Glutamate-1-semialdehyde aminotransferase</fullName>
        <shortName evidence="7">GSA-AT</shortName>
    </alternativeName>
</protein>
<dbReference type="Gene3D" id="3.90.1150.10">
    <property type="entry name" value="Aspartate Aminotransferase, domain 1"/>
    <property type="match status" value="1"/>
</dbReference>
<dbReference type="PANTHER" id="PTHR43713">
    <property type="entry name" value="GLUTAMATE-1-SEMIALDEHYDE 2,1-AMINOMUTASE"/>
    <property type="match status" value="1"/>
</dbReference>
<keyword evidence="7" id="KW-0963">Cytoplasm</keyword>
<keyword evidence="5 7" id="KW-0413">Isomerase</keyword>
<reference evidence="8" key="1">
    <citation type="submission" date="2021-04" db="EMBL/GenBank/DDBJ databases">
        <authorList>
            <person name="Postec A."/>
        </authorList>
    </citation>
    <scope>NUCLEOTIDE SEQUENCE</scope>
    <source>
        <strain evidence="8">F1F22</strain>
    </source>
</reference>
<dbReference type="InterPro" id="IPR015421">
    <property type="entry name" value="PyrdxlP-dep_Trfase_major"/>
</dbReference>
<reference evidence="8" key="2">
    <citation type="submission" date="2022-06" db="EMBL/GenBank/DDBJ databases">
        <title>Thermospira aquatica gen. nov., sp. nov.</title>
        <authorList>
            <person name="Ben Ali Gam Z."/>
            <person name="Labat M."/>
        </authorList>
    </citation>
    <scope>NUCLEOTIDE SEQUENCE</scope>
    <source>
        <strain evidence="8">F1F22</strain>
    </source>
</reference>
<dbReference type="HAMAP" id="MF_00375">
    <property type="entry name" value="HemL_aminotrans_3"/>
    <property type="match status" value="1"/>
</dbReference>
<sequence length="421" mass="47581">MNTNLYREAQRYLVGGVNSPVRSFKMVNLPPLFAKKAKGKYLYDYEGNKYTDYCLSWGAIILGHNHPIPKKELHKALQKGTSFGFCHLYETRLARLIQQAFPSMEKMRFVNSGTEAVMSAIRVARGFTKRKFIVKFDGCYHGHSDSLLVKSGSGLSEIKESSSEGVPTEVISQTLSLPFNNTEKLTEIFKKHGKEIACVILEPIPANMGVILPHETFLFTIEKLCKEYETLLIFDEVITGFRVALGGAQELFGIQPDLTILGKIIGGGLPIGCFGGKEEIMKHLAPEGNVYQAGTLSGNPLSMRAGFSVLHFLLRYPSIYTSMRELLKDFQKEWQRKKLPYTLSVFSTMFSVFYTSKEVDNFHDAQQQDIQAFQKIYKKLLENGILFPPSCFEGCFLSMKHKAKDLEKIIEIFCDNVKNIL</sequence>
<comment type="pathway">
    <text evidence="2">Porphyrin-containing compound metabolism; protoporphyrin-IX biosynthesis; 5-aminolevulinate from L-glutamyl-tRNA(Glu): step 2/2.</text>
</comment>
<dbReference type="RefSeq" id="WP_271434346.1">
    <property type="nucleotide sequence ID" value="NZ_CP073355.1"/>
</dbReference>
<dbReference type="PROSITE" id="PS00600">
    <property type="entry name" value="AA_TRANSFER_CLASS_3"/>
    <property type="match status" value="1"/>
</dbReference>
<evidence type="ECO:0000313" key="8">
    <source>
        <dbReference type="EMBL" id="URA09220.1"/>
    </source>
</evidence>
<keyword evidence="6 7" id="KW-0627">Porphyrin biosynthesis</keyword>
<keyword evidence="9" id="KW-1185">Reference proteome</keyword>
<dbReference type="InterPro" id="IPR015424">
    <property type="entry name" value="PyrdxlP-dep_Trfase"/>
</dbReference>
<comment type="subcellular location">
    <subcellularLocation>
        <location evidence="7">Cytoplasm</location>
    </subcellularLocation>
</comment>
<dbReference type="Gene3D" id="3.40.640.10">
    <property type="entry name" value="Type I PLP-dependent aspartate aminotransferase-like (Major domain)"/>
    <property type="match status" value="1"/>
</dbReference>
<dbReference type="NCBIfam" id="TIGR00713">
    <property type="entry name" value="hemL"/>
    <property type="match status" value="1"/>
</dbReference>
<dbReference type="SUPFAM" id="SSF53383">
    <property type="entry name" value="PLP-dependent transferases"/>
    <property type="match status" value="1"/>
</dbReference>
<comment type="catalytic activity">
    <reaction evidence="7">
        <text>(S)-4-amino-5-oxopentanoate = 5-aminolevulinate</text>
        <dbReference type="Rhea" id="RHEA:14265"/>
        <dbReference type="ChEBI" id="CHEBI:57501"/>
        <dbReference type="ChEBI" id="CHEBI:356416"/>
        <dbReference type="EC" id="5.4.3.8"/>
    </reaction>
</comment>
<organism evidence="8 9">
    <name type="scientific">Thermospira aquatica</name>
    <dbReference type="NCBI Taxonomy" id="2828656"/>
    <lineage>
        <taxon>Bacteria</taxon>
        <taxon>Pseudomonadati</taxon>
        <taxon>Spirochaetota</taxon>
        <taxon>Spirochaetia</taxon>
        <taxon>Brevinematales</taxon>
        <taxon>Thermospiraceae</taxon>
        <taxon>Thermospira</taxon>
    </lineage>
</organism>
<dbReference type="GO" id="GO:0030170">
    <property type="term" value="F:pyridoxal phosphate binding"/>
    <property type="evidence" value="ECO:0007669"/>
    <property type="project" value="InterPro"/>
</dbReference>
<dbReference type="NCBIfam" id="NF000818">
    <property type="entry name" value="PRK00062.1"/>
    <property type="match status" value="1"/>
</dbReference>
<gene>
    <name evidence="7 8" type="primary">hemL</name>
    <name evidence="8" type="ORF">KDW03_06855</name>
</gene>
<dbReference type="InterPro" id="IPR005814">
    <property type="entry name" value="Aminotrans_3"/>
</dbReference>
<dbReference type="Pfam" id="PF00202">
    <property type="entry name" value="Aminotran_3"/>
    <property type="match status" value="1"/>
</dbReference>
<dbReference type="KEGG" id="taqu:KDW03_06855"/>
<dbReference type="CDD" id="cd00610">
    <property type="entry name" value="OAT_like"/>
    <property type="match status" value="1"/>
</dbReference>
<dbReference type="GO" id="GO:0005737">
    <property type="term" value="C:cytoplasm"/>
    <property type="evidence" value="ECO:0007669"/>
    <property type="project" value="UniProtKB-SubCell"/>
</dbReference>
<evidence type="ECO:0000256" key="2">
    <source>
        <dbReference type="ARBA" id="ARBA00004819"/>
    </source>
</evidence>
<accession>A0AAX3BAF8</accession>
<comment type="subunit">
    <text evidence="7">Homodimer.</text>
</comment>
<dbReference type="InterPro" id="IPR049704">
    <property type="entry name" value="Aminotrans_3_PPA_site"/>
</dbReference>
<dbReference type="GO" id="GO:0008483">
    <property type="term" value="F:transaminase activity"/>
    <property type="evidence" value="ECO:0007669"/>
    <property type="project" value="InterPro"/>
</dbReference>